<organism evidence="3 4">
    <name type="scientific">Prymnesium parvum</name>
    <name type="common">Toxic golden alga</name>
    <dbReference type="NCBI Taxonomy" id="97485"/>
    <lineage>
        <taxon>Eukaryota</taxon>
        <taxon>Haptista</taxon>
        <taxon>Haptophyta</taxon>
        <taxon>Prymnesiophyceae</taxon>
        <taxon>Prymnesiales</taxon>
        <taxon>Prymnesiaceae</taxon>
        <taxon>Prymnesium</taxon>
    </lineage>
</organism>
<gene>
    <name evidence="3" type="ORF">AB1Y20_023516</name>
</gene>
<protein>
    <submittedName>
        <fullName evidence="3">Uncharacterized protein</fullName>
    </submittedName>
</protein>
<sequence>MAPLRPLLCAALCFCLAEGANAAGTNSTGGESQTGAPTPQSTSLSRLKFLVGQLYQMQSSRDEREDPNSERDDGRAPLILDDESTRRSLFTTCACDSYLSGASAASPTLCAKEEAKQIVCRMGTPNCPSDQMPCTIDPLASPAPRAADVGALEFVDAELQPRAKKSKGVHVDEARRQ</sequence>
<reference evidence="3 4" key="1">
    <citation type="journal article" date="2024" name="Science">
        <title>Giant polyketide synthase enzymes in the biosynthesis of giant marine polyether toxins.</title>
        <authorList>
            <person name="Fallon T.R."/>
            <person name="Shende V.V."/>
            <person name="Wierzbicki I.H."/>
            <person name="Pendleton A.L."/>
            <person name="Watervoot N.F."/>
            <person name="Auber R.P."/>
            <person name="Gonzalez D.J."/>
            <person name="Wisecaver J.H."/>
            <person name="Moore B.S."/>
        </authorList>
    </citation>
    <scope>NUCLEOTIDE SEQUENCE [LARGE SCALE GENOMIC DNA]</scope>
    <source>
        <strain evidence="3 4">12B1</strain>
    </source>
</reference>
<keyword evidence="2" id="KW-0732">Signal</keyword>
<dbReference type="Proteomes" id="UP001515480">
    <property type="component" value="Unassembled WGS sequence"/>
</dbReference>
<name>A0AB34JEP4_PRYPA</name>
<evidence type="ECO:0000313" key="4">
    <source>
        <dbReference type="Proteomes" id="UP001515480"/>
    </source>
</evidence>
<proteinExistence type="predicted"/>
<comment type="caution">
    <text evidence="3">The sequence shown here is derived from an EMBL/GenBank/DDBJ whole genome shotgun (WGS) entry which is preliminary data.</text>
</comment>
<dbReference type="AlphaFoldDB" id="A0AB34JEP4"/>
<feature type="chain" id="PRO_5044289443" evidence="2">
    <location>
        <begin position="23"/>
        <end position="177"/>
    </location>
</feature>
<evidence type="ECO:0000256" key="2">
    <source>
        <dbReference type="SAM" id="SignalP"/>
    </source>
</evidence>
<feature type="compositionally biased region" description="Basic and acidic residues" evidence="1">
    <location>
        <begin position="60"/>
        <end position="75"/>
    </location>
</feature>
<keyword evidence="4" id="KW-1185">Reference proteome</keyword>
<feature type="signal peptide" evidence="2">
    <location>
        <begin position="1"/>
        <end position="22"/>
    </location>
</feature>
<evidence type="ECO:0000256" key="1">
    <source>
        <dbReference type="SAM" id="MobiDB-lite"/>
    </source>
</evidence>
<evidence type="ECO:0000313" key="3">
    <source>
        <dbReference type="EMBL" id="KAL1520039.1"/>
    </source>
</evidence>
<dbReference type="EMBL" id="JBGBPQ010000009">
    <property type="protein sequence ID" value="KAL1520039.1"/>
    <property type="molecule type" value="Genomic_DNA"/>
</dbReference>
<feature type="region of interest" description="Disordered" evidence="1">
    <location>
        <begin position="56"/>
        <end position="78"/>
    </location>
</feature>
<accession>A0AB34JEP4</accession>